<reference evidence="1 2" key="1">
    <citation type="submission" date="2019-03" db="EMBL/GenBank/DDBJ databases">
        <title>Genomic Encyclopedia of Type Strains, Phase IV (KMG-IV): sequencing the most valuable type-strain genomes for metagenomic binning, comparative biology and taxonomic classification.</title>
        <authorList>
            <person name="Goeker M."/>
        </authorList>
    </citation>
    <scope>NUCLEOTIDE SEQUENCE [LARGE SCALE GENOMIC DNA]</scope>
    <source>
        <strain evidence="1 2">DSM 24979</strain>
    </source>
</reference>
<accession>A0A4R1QK65</accession>
<dbReference type="AlphaFoldDB" id="A0A4R1QK65"/>
<organism evidence="1 2">
    <name type="scientific">Thermolongibacillus altinsuensis</name>
    <dbReference type="NCBI Taxonomy" id="575256"/>
    <lineage>
        <taxon>Bacteria</taxon>
        <taxon>Bacillati</taxon>
        <taxon>Bacillota</taxon>
        <taxon>Bacilli</taxon>
        <taxon>Bacillales</taxon>
        <taxon>Anoxybacillaceae</taxon>
        <taxon>Thermolongibacillus</taxon>
    </lineage>
</organism>
<keyword evidence="2" id="KW-1185">Reference proteome</keyword>
<name>A0A4R1QK65_9BACL</name>
<proteinExistence type="predicted"/>
<evidence type="ECO:0000313" key="2">
    <source>
        <dbReference type="Proteomes" id="UP000295658"/>
    </source>
</evidence>
<evidence type="ECO:0000313" key="1">
    <source>
        <dbReference type="EMBL" id="TCL53263.1"/>
    </source>
</evidence>
<protein>
    <submittedName>
        <fullName evidence="1">Uncharacterized protein</fullName>
    </submittedName>
</protein>
<comment type="caution">
    <text evidence="1">The sequence shown here is derived from an EMBL/GenBank/DDBJ whole genome shotgun (WGS) entry which is preliminary data.</text>
</comment>
<gene>
    <name evidence="1" type="ORF">EDD69_101271</name>
</gene>
<dbReference type="Proteomes" id="UP000295658">
    <property type="component" value="Unassembled WGS sequence"/>
</dbReference>
<dbReference type="EMBL" id="SLUL01000001">
    <property type="protein sequence ID" value="TCL53263.1"/>
    <property type="molecule type" value="Genomic_DNA"/>
</dbReference>
<sequence length="36" mass="4302">MYEWWLAYFVGDFHRWGKRNEKAADEGMKSGLLLPV</sequence>